<name>A0A1W1BR07_9ZZZZ</name>
<dbReference type="InterPro" id="IPR008613">
    <property type="entry name" value="Excalibur_Ca-bd_domain"/>
</dbReference>
<dbReference type="Pfam" id="PF05901">
    <property type="entry name" value="Excalibur"/>
    <property type="match status" value="1"/>
</dbReference>
<dbReference type="AlphaFoldDB" id="A0A1W1BR07"/>
<organism evidence="2">
    <name type="scientific">hydrothermal vent metagenome</name>
    <dbReference type="NCBI Taxonomy" id="652676"/>
    <lineage>
        <taxon>unclassified sequences</taxon>
        <taxon>metagenomes</taxon>
        <taxon>ecological metagenomes</taxon>
    </lineage>
</organism>
<protein>
    <recommendedName>
        <fullName evidence="1">Excalibur calcium-binding domain-containing protein</fullName>
    </recommendedName>
</protein>
<feature type="domain" description="Excalibur calcium-binding" evidence="1">
    <location>
        <begin position="20"/>
        <end position="57"/>
    </location>
</feature>
<evidence type="ECO:0000313" key="2">
    <source>
        <dbReference type="EMBL" id="SFV55927.1"/>
    </source>
</evidence>
<evidence type="ECO:0000259" key="1">
    <source>
        <dbReference type="SMART" id="SM00894"/>
    </source>
</evidence>
<dbReference type="SMART" id="SM00894">
    <property type="entry name" value="Excalibur"/>
    <property type="match status" value="1"/>
</dbReference>
<sequence>MKKAALLITLIAITTLTLQARTTCSQFKDHKQAQRFFEKKGHGYKSLDRDHDGEACECLRGGSSYNKSICKRWRKKHGK</sequence>
<gene>
    <name evidence="2" type="ORF">MNB_SV-3-151</name>
</gene>
<dbReference type="EMBL" id="FPHI01000012">
    <property type="protein sequence ID" value="SFV55927.1"/>
    <property type="molecule type" value="Genomic_DNA"/>
</dbReference>
<proteinExistence type="predicted"/>
<accession>A0A1W1BR07</accession>
<reference evidence="2" key="1">
    <citation type="submission" date="2016-10" db="EMBL/GenBank/DDBJ databases">
        <authorList>
            <person name="de Groot N.N."/>
        </authorList>
    </citation>
    <scope>NUCLEOTIDE SEQUENCE</scope>
</reference>